<accession>A0A4R8WGN5</accession>
<dbReference type="PANTHER" id="PTHR30055">
    <property type="entry name" value="HTH-TYPE TRANSCRIPTIONAL REGULATOR RUTR"/>
    <property type="match status" value="1"/>
</dbReference>
<keyword evidence="1 2" id="KW-0238">DNA-binding</keyword>
<evidence type="ECO:0000313" key="5">
    <source>
        <dbReference type="Proteomes" id="UP000297643"/>
    </source>
</evidence>
<evidence type="ECO:0000256" key="2">
    <source>
        <dbReference type="PROSITE-ProRule" id="PRU00335"/>
    </source>
</evidence>
<gene>
    <name evidence="4" type="ORF">E3O32_04235</name>
</gene>
<dbReference type="GO" id="GO:0003700">
    <property type="term" value="F:DNA-binding transcription factor activity"/>
    <property type="evidence" value="ECO:0007669"/>
    <property type="project" value="TreeGrafter"/>
</dbReference>
<keyword evidence="5" id="KW-1185">Reference proteome</keyword>
<feature type="DNA-binding region" description="H-T-H motif" evidence="2">
    <location>
        <begin position="36"/>
        <end position="55"/>
    </location>
</feature>
<dbReference type="Pfam" id="PF00440">
    <property type="entry name" value="TetR_N"/>
    <property type="match status" value="1"/>
</dbReference>
<dbReference type="GO" id="GO:0000976">
    <property type="term" value="F:transcription cis-regulatory region binding"/>
    <property type="evidence" value="ECO:0007669"/>
    <property type="project" value="TreeGrafter"/>
</dbReference>
<dbReference type="RefSeq" id="WP_134507287.1">
    <property type="nucleotide sequence ID" value="NZ_SOFM01000010.1"/>
</dbReference>
<reference evidence="4 5" key="1">
    <citation type="submission" date="2019-03" db="EMBL/GenBank/DDBJ databases">
        <title>Genomics of glacier-inhabiting Cryobacterium strains.</title>
        <authorList>
            <person name="Liu Q."/>
            <person name="Xin Y.-H."/>
        </authorList>
    </citation>
    <scope>NUCLEOTIDE SEQUENCE [LARGE SCALE GENOMIC DNA]</scope>
    <source>
        <strain evidence="4 5">RHLT2-21</strain>
    </source>
</reference>
<dbReference type="EMBL" id="SOFM01000010">
    <property type="protein sequence ID" value="TFC06305.1"/>
    <property type="molecule type" value="Genomic_DNA"/>
</dbReference>
<dbReference type="SUPFAM" id="SSF46689">
    <property type="entry name" value="Homeodomain-like"/>
    <property type="match status" value="1"/>
</dbReference>
<organism evidence="4 5">
    <name type="scientific">Cryobacterium mannosilyticum</name>
    <dbReference type="NCBI Taxonomy" id="1259190"/>
    <lineage>
        <taxon>Bacteria</taxon>
        <taxon>Bacillati</taxon>
        <taxon>Actinomycetota</taxon>
        <taxon>Actinomycetes</taxon>
        <taxon>Micrococcales</taxon>
        <taxon>Microbacteriaceae</taxon>
        <taxon>Cryobacterium</taxon>
    </lineage>
</organism>
<dbReference type="InterPro" id="IPR009057">
    <property type="entry name" value="Homeodomain-like_sf"/>
</dbReference>
<dbReference type="PROSITE" id="PS50977">
    <property type="entry name" value="HTH_TETR_2"/>
    <property type="match status" value="1"/>
</dbReference>
<dbReference type="Proteomes" id="UP000297643">
    <property type="component" value="Unassembled WGS sequence"/>
</dbReference>
<sequence>MTTATADRTPRADSQRNRAAILDAALSCLAANPRASMAEIAQSAGVGRVTLYGHFSSRTELIEAAAAQTMHRAEARLAPLDLTGDPREALELLVTSSWRIVDDSRGIIAAAEAELGTDRVRDHHDEAMHRVQRLIERGQAAGVFRTDQPVEWLTACYFAIVHGAAAEIRAGRLNETQAAAFLPATILALVTEPAERLPRAD</sequence>
<dbReference type="PANTHER" id="PTHR30055:SF229">
    <property type="entry name" value="HTH-TYPE TRANSCRIPTIONAL REPRESSOR RV1474C"/>
    <property type="match status" value="1"/>
</dbReference>
<evidence type="ECO:0000313" key="4">
    <source>
        <dbReference type="EMBL" id="TFC06305.1"/>
    </source>
</evidence>
<dbReference type="InterPro" id="IPR001647">
    <property type="entry name" value="HTH_TetR"/>
</dbReference>
<evidence type="ECO:0000259" key="3">
    <source>
        <dbReference type="PROSITE" id="PS50977"/>
    </source>
</evidence>
<dbReference type="Gene3D" id="1.10.357.10">
    <property type="entry name" value="Tetracycline Repressor, domain 2"/>
    <property type="match status" value="1"/>
</dbReference>
<protein>
    <submittedName>
        <fullName evidence="4">TetR/AcrR family transcriptional regulator</fullName>
    </submittedName>
</protein>
<name>A0A4R8WGN5_9MICO</name>
<evidence type="ECO:0000256" key="1">
    <source>
        <dbReference type="ARBA" id="ARBA00023125"/>
    </source>
</evidence>
<dbReference type="InterPro" id="IPR036271">
    <property type="entry name" value="Tet_transcr_reg_TetR-rel_C_sf"/>
</dbReference>
<dbReference type="InterPro" id="IPR050109">
    <property type="entry name" value="HTH-type_TetR-like_transc_reg"/>
</dbReference>
<dbReference type="SUPFAM" id="SSF48498">
    <property type="entry name" value="Tetracyclin repressor-like, C-terminal domain"/>
    <property type="match status" value="1"/>
</dbReference>
<feature type="domain" description="HTH tetR-type" evidence="3">
    <location>
        <begin position="15"/>
        <end position="73"/>
    </location>
</feature>
<comment type="caution">
    <text evidence="4">The sequence shown here is derived from an EMBL/GenBank/DDBJ whole genome shotgun (WGS) entry which is preliminary data.</text>
</comment>
<dbReference type="AlphaFoldDB" id="A0A4R8WGN5"/>
<proteinExistence type="predicted"/>